<dbReference type="PANTHER" id="PTHR46825">
    <property type="entry name" value="D-ALANYL-D-ALANINE-CARBOXYPEPTIDASE/ENDOPEPTIDASE AMPH"/>
    <property type="match status" value="1"/>
</dbReference>
<dbReference type="STRING" id="941907.SAMN06295910_2553"/>
<sequence length="339" mass="35278">MAETKVPAVSIAFIEDGRVKWARAYGQAAAGRRVTTRTRFQAASLSKAVAAAGALRMAERGVIDLDADVAPRLRGWRLPVADPGKGESVTLRRLLSHTAGLTLGGYPGYAAGEPVPTIVESLSGAVPSNTPAVRAFAPPGAKLAYSGGGYSVAQLAMSEAARRDFALLMRDRVLKPAGMAHSAFARFSDRETAVGHDETGAQIWGGSHRYSELAAAGLWTTPSDYGRFLIAIQKSWAGEQGALLSRSSAQAMATPVLGDYGLGVIALDRGGRRIITHGGSNAGFQCRFTALLDGSRQGLVVMTNGDNGGALAAAIQRTVAGAYGWDDTSAPPTPRAPDS</sequence>
<dbReference type="Proteomes" id="UP000192934">
    <property type="component" value="Chromosome I"/>
</dbReference>
<reference evidence="3" key="1">
    <citation type="submission" date="2017-04" db="EMBL/GenBank/DDBJ databases">
        <authorList>
            <person name="Varghese N."/>
            <person name="Submissions S."/>
        </authorList>
    </citation>
    <scope>NUCLEOTIDE SEQUENCE [LARGE SCALE GENOMIC DNA]</scope>
    <source>
        <strain evidence="3">Dd16</strain>
    </source>
</reference>
<dbReference type="InterPro" id="IPR001466">
    <property type="entry name" value="Beta-lactam-related"/>
</dbReference>
<organism evidence="2 3">
    <name type="scientific">Allosphingosinicella indica</name>
    <dbReference type="NCBI Taxonomy" id="941907"/>
    <lineage>
        <taxon>Bacteria</taxon>
        <taxon>Pseudomonadati</taxon>
        <taxon>Pseudomonadota</taxon>
        <taxon>Alphaproteobacteria</taxon>
        <taxon>Sphingomonadales</taxon>
        <taxon>Sphingomonadaceae</taxon>
        <taxon>Allosphingosinicella</taxon>
    </lineage>
</organism>
<dbReference type="Gene3D" id="3.40.710.10">
    <property type="entry name" value="DD-peptidase/beta-lactamase superfamily"/>
    <property type="match status" value="1"/>
</dbReference>
<dbReference type="Pfam" id="PF00144">
    <property type="entry name" value="Beta-lactamase"/>
    <property type="match status" value="1"/>
</dbReference>
<dbReference type="InterPro" id="IPR012338">
    <property type="entry name" value="Beta-lactam/transpept-like"/>
</dbReference>
<keyword evidence="3" id="KW-1185">Reference proteome</keyword>
<protein>
    <submittedName>
        <fullName evidence="2">CubicO group peptidase, beta-lactamase class C family</fullName>
    </submittedName>
</protein>
<proteinExistence type="predicted"/>
<evidence type="ECO:0000313" key="3">
    <source>
        <dbReference type="Proteomes" id="UP000192934"/>
    </source>
</evidence>
<evidence type="ECO:0000259" key="1">
    <source>
        <dbReference type="Pfam" id="PF00144"/>
    </source>
</evidence>
<dbReference type="EMBL" id="LT840185">
    <property type="protein sequence ID" value="SMF77199.1"/>
    <property type="molecule type" value="Genomic_DNA"/>
</dbReference>
<dbReference type="SUPFAM" id="SSF56601">
    <property type="entry name" value="beta-lactamase/transpeptidase-like"/>
    <property type="match status" value="1"/>
</dbReference>
<evidence type="ECO:0000313" key="2">
    <source>
        <dbReference type="EMBL" id="SMF77199.1"/>
    </source>
</evidence>
<dbReference type="InterPro" id="IPR050491">
    <property type="entry name" value="AmpC-like"/>
</dbReference>
<gene>
    <name evidence="2" type="ORF">SAMN06295910_2553</name>
</gene>
<dbReference type="AlphaFoldDB" id="A0A1X7H015"/>
<feature type="domain" description="Beta-lactamase-related" evidence="1">
    <location>
        <begin position="1"/>
        <end position="313"/>
    </location>
</feature>
<accession>A0A1X7H015</accession>
<name>A0A1X7H015_9SPHN</name>
<dbReference type="PANTHER" id="PTHR46825:SF12">
    <property type="entry name" value="PENICILLIN-BINDING PROTEIN 4"/>
    <property type="match status" value="1"/>
</dbReference>